<proteinExistence type="inferred from homology"/>
<organism evidence="6 7">
    <name type="scientific">Gymnopus androsaceus JB14</name>
    <dbReference type="NCBI Taxonomy" id="1447944"/>
    <lineage>
        <taxon>Eukaryota</taxon>
        <taxon>Fungi</taxon>
        <taxon>Dikarya</taxon>
        <taxon>Basidiomycota</taxon>
        <taxon>Agaricomycotina</taxon>
        <taxon>Agaricomycetes</taxon>
        <taxon>Agaricomycetidae</taxon>
        <taxon>Agaricales</taxon>
        <taxon>Marasmiineae</taxon>
        <taxon>Omphalotaceae</taxon>
        <taxon>Gymnopus</taxon>
    </lineage>
</organism>
<evidence type="ECO:0000256" key="1">
    <source>
        <dbReference type="ARBA" id="ARBA00001964"/>
    </source>
</evidence>
<dbReference type="CDD" id="cd02016">
    <property type="entry name" value="TPP_E1_OGDC_like"/>
    <property type="match status" value="1"/>
</dbReference>
<sequence length="904" mass="101465">MLYSVQQRPKRGLGGIKIAPEHNEAQLENRHHNAALLRYVDSVRTHGHRAARIDPLDLIPRDSEVAALDPSRYGLKDGNKRYNVNGIVWTNPKVEDQRNDAEEWWTLDEITRHLRDIYVGRIAYEYMHSQSKTERLWFSHLLESNTMPLAVDKQLKQRIHGLLARSEVFDNFLQLKFPNLKRYALEGGESMLPALDSLFSSAARGSVSHIIVGMPHRGRLNFLTDPQLLQYSPTALFHKIRGGFEHPEELGVEGDVISHLVSSAYLEYDGAKEPTKVSLLPNPSHLEAVNAVALGKTRAKQYSLLKTHPDDCQLGDKVMCVQLHGDASFSGQGVVMESLGLSNLPHFTSGGTVHLVVDNNIGYTTPASQARSSLYCSDIGKMINAPILHVNGDHPEDVVKAMDIAFKYRQYFRKDIIVDLLVYRRWGYDITNLIYLALQVLSCTKRSPPAGLCLRCMKKSSSPTKHSLSKISTPSERNTVLSLMHHSPRSRRMFRKKHPMLEAQWSGVVWPTSEAAVRNPDTGVDKDVLERVGKASVRVPEGFEIHPKLQRHVKARLTSLESGKGVDWASAEAMAFGTLLLEGNDVDQKDERTVVPLNDMLDGEGKIELANSSLSEMAVLGFEYGASWERPTLLPIWEAQFGDFFNGAQIIIDTFVSSSETKWLKQSGLVMLLPHGLDGAGPEHSSSRLERFLQLTNDRYDGVEPVNINMQVVFPTTPAQYFHLLRRQMLRNYRKPLVVAAPKGLLRLSAAASSLTDLEPGTSFKPVLRDHIGNESTAKRIVIISGKIYYDLVKERKERGLDDVVSFVRLEELAPFPFQELKDVLGMYTDAALEREVFYLQEEPRNQGAWTHVRDRIDWVLEDMGVSSKVGYKGRKESALPAPGAGKLYKEQQMGVVESAFEGL</sequence>
<dbReference type="GO" id="GO:0016624">
    <property type="term" value="F:oxidoreductase activity, acting on the aldehyde or oxo group of donors, disulfide as acceptor"/>
    <property type="evidence" value="ECO:0007669"/>
    <property type="project" value="InterPro"/>
</dbReference>
<dbReference type="PANTHER" id="PTHR23152:SF4">
    <property type="entry name" value="2-OXOADIPATE DEHYDROGENASE COMPLEX COMPONENT E1"/>
    <property type="match status" value="1"/>
</dbReference>
<dbReference type="InterPro" id="IPR029061">
    <property type="entry name" value="THDP-binding"/>
</dbReference>
<keyword evidence="3" id="KW-0560">Oxidoreductase</keyword>
<evidence type="ECO:0000256" key="3">
    <source>
        <dbReference type="ARBA" id="ARBA00023002"/>
    </source>
</evidence>
<evidence type="ECO:0000259" key="5">
    <source>
        <dbReference type="SMART" id="SM00861"/>
    </source>
</evidence>
<name>A0A6A4HD87_9AGAR</name>
<dbReference type="InterPro" id="IPR011603">
    <property type="entry name" value="2oxoglutarate_DH_E1"/>
</dbReference>
<evidence type="ECO:0000256" key="2">
    <source>
        <dbReference type="ARBA" id="ARBA00006936"/>
    </source>
</evidence>
<keyword evidence="7" id="KW-1185">Reference proteome</keyword>
<dbReference type="GO" id="GO:0006091">
    <property type="term" value="P:generation of precursor metabolites and energy"/>
    <property type="evidence" value="ECO:0007669"/>
    <property type="project" value="UniProtKB-ARBA"/>
</dbReference>
<dbReference type="GO" id="GO:0030976">
    <property type="term" value="F:thiamine pyrophosphate binding"/>
    <property type="evidence" value="ECO:0007669"/>
    <property type="project" value="InterPro"/>
</dbReference>
<dbReference type="Gene3D" id="1.10.287.1150">
    <property type="entry name" value="TPP helical domain"/>
    <property type="match status" value="1"/>
</dbReference>
<dbReference type="InterPro" id="IPR042179">
    <property type="entry name" value="KGD_C_sf"/>
</dbReference>
<protein>
    <submittedName>
        <fullName evidence="6">Thiamineeeeeeeeeeeeeeeeeeeeeeeeeeeeeeeeeeeeeeeee eeeeeeeeeee diphosphate-binding protein</fullName>
    </submittedName>
</protein>
<dbReference type="InterPro" id="IPR001017">
    <property type="entry name" value="DH_E1"/>
</dbReference>
<gene>
    <name evidence="6" type="ORF">BT96DRAFT_997357</name>
</gene>
<dbReference type="Gene3D" id="3.40.50.970">
    <property type="match status" value="1"/>
</dbReference>
<evidence type="ECO:0000313" key="6">
    <source>
        <dbReference type="EMBL" id="KAE9395766.1"/>
    </source>
</evidence>
<keyword evidence="4" id="KW-0786">Thiamine pyrophosphate</keyword>
<dbReference type="Pfam" id="PF02779">
    <property type="entry name" value="Transket_pyr"/>
    <property type="match status" value="1"/>
</dbReference>
<dbReference type="PANTHER" id="PTHR23152">
    <property type="entry name" value="2-OXOGLUTARATE DEHYDROGENASE"/>
    <property type="match status" value="1"/>
</dbReference>
<dbReference type="EMBL" id="ML769525">
    <property type="protein sequence ID" value="KAE9395766.1"/>
    <property type="molecule type" value="Genomic_DNA"/>
</dbReference>
<evidence type="ECO:0000256" key="4">
    <source>
        <dbReference type="ARBA" id="ARBA00023052"/>
    </source>
</evidence>
<comment type="similarity">
    <text evidence="2">Belongs to the alpha-ketoglutarate dehydrogenase family.</text>
</comment>
<dbReference type="OrthoDB" id="413077at2759"/>
<accession>A0A6A4HD87</accession>
<dbReference type="NCBIfam" id="NF006914">
    <property type="entry name" value="PRK09404.1"/>
    <property type="match status" value="1"/>
</dbReference>
<dbReference type="Proteomes" id="UP000799118">
    <property type="component" value="Unassembled WGS sequence"/>
</dbReference>
<comment type="cofactor">
    <cofactor evidence="1">
        <name>thiamine diphosphate</name>
        <dbReference type="ChEBI" id="CHEBI:58937"/>
    </cofactor>
</comment>
<evidence type="ECO:0000313" key="7">
    <source>
        <dbReference type="Proteomes" id="UP000799118"/>
    </source>
</evidence>
<dbReference type="SMART" id="SM00861">
    <property type="entry name" value="Transket_pyr"/>
    <property type="match status" value="1"/>
</dbReference>
<dbReference type="Pfam" id="PF00676">
    <property type="entry name" value="E1_dh"/>
    <property type="match status" value="1"/>
</dbReference>
<reference evidence="6" key="1">
    <citation type="journal article" date="2019" name="Environ. Microbiol.">
        <title>Fungal ecological strategies reflected in gene transcription - a case study of two litter decomposers.</title>
        <authorList>
            <person name="Barbi F."/>
            <person name="Kohler A."/>
            <person name="Barry K."/>
            <person name="Baskaran P."/>
            <person name="Daum C."/>
            <person name="Fauchery L."/>
            <person name="Ihrmark K."/>
            <person name="Kuo A."/>
            <person name="LaButti K."/>
            <person name="Lipzen A."/>
            <person name="Morin E."/>
            <person name="Grigoriev I.V."/>
            <person name="Henrissat B."/>
            <person name="Lindahl B."/>
            <person name="Martin F."/>
        </authorList>
    </citation>
    <scope>NUCLEOTIDE SEQUENCE</scope>
    <source>
        <strain evidence="6">JB14</strain>
    </source>
</reference>
<dbReference type="Gene3D" id="3.40.50.12470">
    <property type="match status" value="2"/>
</dbReference>
<dbReference type="InterPro" id="IPR005475">
    <property type="entry name" value="Transketolase-like_Pyr-bd"/>
</dbReference>
<dbReference type="PIRSF" id="PIRSF000157">
    <property type="entry name" value="Oxoglu_dh_E1"/>
    <property type="match status" value="1"/>
</dbReference>
<dbReference type="Pfam" id="PF16870">
    <property type="entry name" value="OxoGdeHyase_C"/>
    <property type="match status" value="1"/>
</dbReference>
<dbReference type="InterPro" id="IPR031717">
    <property type="entry name" value="ODO-1/KGD_C"/>
</dbReference>
<dbReference type="Gene3D" id="3.40.50.11610">
    <property type="entry name" value="Multifunctional 2-oxoglutarate metabolism enzyme, C-terminal domain"/>
    <property type="match status" value="1"/>
</dbReference>
<dbReference type="AlphaFoldDB" id="A0A6A4HD87"/>
<feature type="domain" description="Transketolase-like pyrimidine-binding" evidence="5">
    <location>
        <begin position="566"/>
        <end position="748"/>
    </location>
</feature>
<dbReference type="SUPFAM" id="SSF52518">
    <property type="entry name" value="Thiamin diphosphate-binding fold (THDP-binding)"/>
    <property type="match status" value="2"/>
</dbReference>